<proteinExistence type="predicted"/>
<organism evidence="1 2">
    <name type="scientific">Periplaneta americana</name>
    <name type="common">American cockroach</name>
    <name type="synonym">Blatta americana</name>
    <dbReference type="NCBI Taxonomy" id="6978"/>
    <lineage>
        <taxon>Eukaryota</taxon>
        <taxon>Metazoa</taxon>
        <taxon>Ecdysozoa</taxon>
        <taxon>Arthropoda</taxon>
        <taxon>Hexapoda</taxon>
        <taxon>Insecta</taxon>
        <taxon>Pterygota</taxon>
        <taxon>Neoptera</taxon>
        <taxon>Polyneoptera</taxon>
        <taxon>Dictyoptera</taxon>
        <taxon>Blattodea</taxon>
        <taxon>Blattoidea</taxon>
        <taxon>Blattidae</taxon>
        <taxon>Blattinae</taxon>
        <taxon>Periplaneta</taxon>
    </lineage>
</organism>
<name>A0ABQ8SK86_PERAM</name>
<keyword evidence="2" id="KW-1185">Reference proteome</keyword>
<sequence length="135" mass="15494">MKQVCCSLTIGTVFLRRGILTIGSTLKKKLPGRNSIALRLSEATVSIELWHGAYSVLRTRLAYKCYGLFNDIRNCRGYISVTVSRIRNLPVDLRFDAEEVVLKLFTHNKIVLRLGTRHIEMLSEPTLRKNYRIIT</sequence>
<dbReference type="EMBL" id="JAJSOF020000027">
    <property type="protein sequence ID" value="KAJ4434165.1"/>
    <property type="molecule type" value="Genomic_DNA"/>
</dbReference>
<comment type="caution">
    <text evidence="1">The sequence shown here is derived from an EMBL/GenBank/DDBJ whole genome shotgun (WGS) entry which is preliminary data.</text>
</comment>
<evidence type="ECO:0000313" key="1">
    <source>
        <dbReference type="EMBL" id="KAJ4434165.1"/>
    </source>
</evidence>
<reference evidence="1 2" key="1">
    <citation type="journal article" date="2022" name="Allergy">
        <title>Genome assembly and annotation of Periplaneta americana reveal a comprehensive cockroach allergen profile.</title>
        <authorList>
            <person name="Wang L."/>
            <person name="Xiong Q."/>
            <person name="Saelim N."/>
            <person name="Wang L."/>
            <person name="Nong W."/>
            <person name="Wan A.T."/>
            <person name="Shi M."/>
            <person name="Liu X."/>
            <person name="Cao Q."/>
            <person name="Hui J.H.L."/>
            <person name="Sookrung N."/>
            <person name="Leung T.F."/>
            <person name="Tungtrongchitr A."/>
            <person name="Tsui S.K.W."/>
        </authorList>
    </citation>
    <scope>NUCLEOTIDE SEQUENCE [LARGE SCALE GENOMIC DNA]</scope>
    <source>
        <strain evidence="1">PWHHKU_190912</strain>
    </source>
</reference>
<gene>
    <name evidence="1" type="ORF">ANN_16487</name>
</gene>
<dbReference type="Proteomes" id="UP001148838">
    <property type="component" value="Unassembled WGS sequence"/>
</dbReference>
<protein>
    <submittedName>
        <fullName evidence="1">Uncharacterized protein</fullName>
    </submittedName>
</protein>
<accession>A0ABQ8SK86</accession>
<evidence type="ECO:0000313" key="2">
    <source>
        <dbReference type="Proteomes" id="UP001148838"/>
    </source>
</evidence>